<evidence type="ECO:0000313" key="2">
    <source>
        <dbReference type="EMBL" id="XIA18381.1"/>
    </source>
</evidence>
<dbReference type="AlphaFoldDB" id="A0AB74UQ10"/>
<dbReference type="EC" id="1.-.-.-" evidence="2"/>
<organism evidence="2">
    <name type="scientific">Rhodanobacter sp. FW102-FHT14D07</name>
    <dbReference type="NCBI Taxonomy" id="3351462"/>
    <lineage>
        <taxon>Bacteria</taxon>
        <taxon>Pseudomonadati</taxon>
        <taxon>Pseudomonadota</taxon>
        <taxon>Gammaproteobacteria</taxon>
        <taxon>Lysobacterales</taxon>
        <taxon>Rhodanobacteraceae</taxon>
        <taxon>Rhodanobacter</taxon>
    </lineage>
</organism>
<dbReference type="PRINTS" id="PR00420">
    <property type="entry name" value="RNGMNOXGNASE"/>
</dbReference>
<dbReference type="PANTHER" id="PTHR43747:SF1">
    <property type="entry name" value="SLR1998 PROTEIN"/>
    <property type="match status" value="1"/>
</dbReference>
<dbReference type="InterPro" id="IPR050816">
    <property type="entry name" value="Flavin-dep_Halogenase_NPB"/>
</dbReference>
<dbReference type="SUPFAM" id="SSF51905">
    <property type="entry name" value="FAD/NAD(P)-binding domain"/>
    <property type="match status" value="1"/>
</dbReference>
<evidence type="ECO:0000259" key="1">
    <source>
        <dbReference type="Pfam" id="PF01494"/>
    </source>
</evidence>
<feature type="domain" description="FAD-binding" evidence="1">
    <location>
        <begin position="9"/>
        <end position="350"/>
    </location>
</feature>
<protein>
    <submittedName>
        <fullName evidence="2">NAD(P)/FAD-dependent oxidoreductase</fullName>
        <ecNumber evidence="2">1.-.-.-</ecNumber>
    </submittedName>
</protein>
<keyword evidence="2" id="KW-0560">Oxidoreductase</keyword>
<dbReference type="PANTHER" id="PTHR43747">
    <property type="entry name" value="FAD-BINDING PROTEIN"/>
    <property type="match status" value="1"/>
</dbReference>
<gene>
    <name evidence="2" type="ORF">ACFYG5_17785</name>
</gene>
<proteinExistence type="predicted"/>
<dbReference type="RefSeq" id="WP_395120442.1">
    <property type="nucleotide sequence ID" value="NZ_CP170721.1"/>
</dbReference>
<dbReference type="Pfam" id="PF01494">
    <property type="entry name" value="FAD_binding_3"/>
    <property type="match status" value="1"/>
</dbReference>
<dbReference type="EMBL" id="CP170721">
    <property type="protein sequence ID" value="XIA18381.1"/>
    <property type="molecule type" value="Genomic_DNA"/>
</dbReference>
<dbReference type="Gene3D" id="3.50.50.60">
    <property type="entry name" value="FAD/NAD(P)-binding domain"/>
    <property type="match status" value="1"/>
</dbReference>
<dbReference type="InterPro" id="IPR002938">
    <property type="entry name" value="FAD-bd"/>
</dbReference>
<sequence length="431" mass="49069">MTAQQVEQCDVAVIGAGPGGSTAAALLARRGYRVIVLEKARHPRFHIGESLLPMNLPVFERLGVLDKVHAMGVFKAGADFEADNERGYNVFSFGRALGDSPPHSYQVWRQDFDQMLCEHARECGADVREGRQVVAVEQRGPRQTRIEVHADDGAEHAIEARYLVDASGRDAFLSTRHKLKRRNRQHQSAALFSRFRHAARRSGEDAGNVSIYRFEHGWMWMIPLPDDSMSVGAVCWPDYLKQRHGDTRAFLLDTLRQNAALWERLQGAELIDEVRVAGNYSYDSREMAGPGWILVGDAFAFLDPVFSSGVFLAMDAAERAVDVIDGALREPEREAALQRALEKRLRMGMARFAFFIHRFNEPVMRRMFAAPRNGWQLEQGVISMLAGDLYDPPRVLRRLRLFKLVYAIMVLRHPRQWWRGHRHRLAQARAE</sequence>
<dbReference type="InterPro" id="IPR036188">
    <property type="entry name" value="FAD/NAD-bd_sf"/>
</dbReference>
<name>A0AB74UQ10_9GAMM</name>
<dbReference type="GO" id="GO:0016491">
    <property type="term" value="F:oxidoreductase activity"/>
    <property type="evidence" value="ECO:0007669"/>
    <property type="project" value="UniProtKB-KW"/>
</dbReference>
<dbReference type="GO" id="GO:0071949">
    <property type="term" value="F:FAD binding"/>
    <property type="evidence" value="ECO:0007669"/>
    <property type="project" value="InterPro"/>
</dbReference>
<reference evidence="2" key="1">
    <citation type="submission" date="2024-10" db="EMBL/GenBank/DDBJ databases">
        <authorList>
            <person name="Lesea H.P."/>
            <person name="Kuehl J.V."/>
            <person name="Chandonia J.-M."/>
        </authorList>
    </citation>
    <scope>NUCLEOTIDE SEQUENCE</scope>
    <source>
        <strain evidence="2">FW102-FHT14D07</strain>
    </source>
</reference>
<accession>A0AB74UQ10</accession>